<dbReference type="Gene3D" id="2.50.20.10">
    <property type="entry name" value="Lipoprotein localisation LolA/LolB/LppX"/>
    <property type="match status" value="1"/>
</dbReference>
<dbReference type="EMBL" id="LWLN01000001">
    <property type="protein sequence ID" value="OLZ41436.1"/>
    <property type="molecule type" value="Genomic_DNA"/>
</dbReference>
<dbReference type="PANTHER" id="PTHR37507:SF2">
    <property type="entry name" value="SPORULATION PROTEIN YDCC"/>
    <property type="match status" value="1"/>
</dbReference>
<dbReference type="InterPro" id="IPR029046">
    <property type="entry name" value="LolA/LolB/LppX"/>
</dbReference>
<keyword evidence="2" id="KW-1185">Reference proteome</keyword>
<gene>
    <name evidence="1" type="ORF">A6E15_10770</name>
</gene>
<dbReference type="AlphaFoldDB" id="A0A1S8AXZ7"/>
<organism evidence="1 2">
    <name type="scientific">Natrinema saccharevitans</name>
    <dbReference type="NCBI Taxonomy" id="301967"/>
    <lineage>
        <taxon>Archaea</taxon>
        <taxon>Methanobacteriati</taxon>
        <taxon>Methanobacteriota</taxon>
        <taxon>Stenosarchaea group</taxon>
        <taxon>Halobacteria</taxon>
        <taxon>Halobacteriales</taxon>
        <taxon>Natrialbaceae</taxon>
        <taxon>Natrinema</taxon>
    </lineage>
</organism>
<dbReference type="RefSeq" id="WP_076146173.1">
    <property type="nucleotide sequence ID" value="NZ_LWLN01000001.1"/>
</dbReference>
<dbReference type="PROSITE" id="PS51257">
    <property type="entry name" value="PROKAR_LIPOPROTEIN"/>
    <property type="match status" value="1"/>
</dbReference>
<evidence type="ECO:0008006" key="3">
    <source>
        <dbReference type="Google" id="ProtNLM"/>
    </source>
</evidence>
<dbReference type="SUPFAM" id="SSF89392">
    <property type="entry name" value="Prokaryotic lipoproteins and lipoprotein localization factors"/>
    <property type="match status" value="1"/>
</dbReference>
<comment type="caution">
    <text evidence="1">The sequence shown here is derived from an EMBL/GenBank/DDBJ whole genome shotgun (WGS) entry which is preliminary data.</text>
</comment>
<proteinExistence type="predicted"/>
<protein>
    <recommendedName>
        <fullName evidence="3">DUF2092 domain-containing protein</fullName>
    </recommendedName>
</protein>
<reference evidence="2" key="1">
    <citation type="submission" date="2016-04" db="EMBL/GenBank/DDBJ databases">
        <authorList>
            <person name="Chen S.-C."/>
            <person name="Lai M.-C."/>
        </authorList>
    </citation>
    <scope>NUCLEOTIDE SEQUENCE [LARGE SCALE GENOMIC DNA]</scope>
    <source>
        <strain evidence="2">AB14</strain>
    </source>
</reference>
<dbReference type="InterPro" id="IPR052944">
    <property type="entry name" value="Sporulation_related"/>
</dbReference>
<evidence type="ECO:0000313" key="2">
    <source>
        <dbReference type="Proteomes" id="UP000189370"/>
    </source>
</evidence>
<evidence type="ECO:0000313" key="1">
    <source>
        <dbReference type="EMBL" id="OLZ41436.1"/>
    </source>
</evidence>
<sequence length="263" mass="29966">MTDRRLGVLLVVLAVGLLLAGCVALEDPESDADDPDPEAIFEGAYVHSEDLEDLRGVRRVEMTDGNRTVTEVLRIERRPYVDERSEVVEASDPVVVGNRYVSNATDNWYYYPDADVAQHFETDGQFDSEAVRSSRAETAANISSHYDLEYRGTDRIADREAHVLAVEAKNETVERDVSLIVGDTEFVYPLETSDPTDEIDVVEQRLWIDTAYDYPLKERLVYETPSGDRYELRMEYESIAFNVGLEDDRFAFEPSENTTVEEW</sequence>
<dbReference type="STRING" id="301967.A6E15_10770"/>
<name>A0A1S8AXZ7_9EURY</name>
<dbReference type="Proteomes" id="UP000189370">
    <property type="component" value="Unassembled WGS sequence"/>
</dbReference>
<dbReference type="PANTHER" id="PTHR37507">
    <property type="entry name" value="SPORULATION PROTEIN YDCC"/>
    <property type="match status" value="1"/>
</dbReference>
<dbReference type="OrthoDB" id="137725at2157"/>
<accession>A0A1S8AXZ7</accession>